<keyword evidence="4" id="KW-1185">Reference proteome</keyword>
<reference evidence="3" key="1">
    <citation type="submission" date="2022-09" db="EMBL/GenBank/DDBJ databases">
        <title>The complete genome of Acidovorax sp. 5MLIR.</title>
        <authorList>
            <person name="Liu L."/>
            <person name="Yue J."/>
            <person name="Yang F."/>
            <person name="Yuan J."/>
            <person name="Li L."/>
        </authorList>
    </citation>
    <scope>NUCLEOTIDE SEQUENCE</scope>
    <source>
        <strain evidence="3">5MLIR</strain>
    </source>
</reference>
<sequence length="178" mass="19833">MLRTPRSFRSTAAPCRQRGVYALEWALVFVVFFMLLYAIVGFGLGFLVRESMQWAAEDGARAALQFQDSRETRRARALEVVQGHLAWLPGELRASIDDGDNFSFMVCRLGDEASCTASMAAEAMECDIDRNAPCMLQLRLTLPYARHPFTPSLTLGLLELGLPDLQAQAQLLVDQKGF</sequence>
<feature type="transmembrane region" description="Helical" evidence="1">
    <location>
        <begin position="21"/>
        <end position="48"/>
    </location>
</feature>
<organism evidence="3 4">
    <name type="scientific">Comamonas endophytica</name>
    <dbReference type="NCBI Taxonomy" id="2949090"/>
    <lineage>
        <taxon>Bacteria</taxon>
        <taxon>Pseudomonadati</taxon>
        <taxon>Pseudomonadota</taxon>
        <taxon>Betaproteobacteria</taxon>
        <taxon>Burkholderiales</taxon>
        <taxon>Comamonadaceae</taxon>
        <taxon>Comamonas</taxon>
    </lineage>
</organism>
<name>A0ABY6GA38_9BURK</name>
<proteinExistence type="predicted"/>
<dbReference type="RefSeq" id="WP_231042626.1">
    <property type="nucleotide sequence ID" value="NZ_CP106881.1"/>
</dbReference>
<gene>
    <name evidence="3" type="ORF">M9799_01360</name>
</gene>
<evidence type="ECO:0000313" key="4">
    <source>
        <dbReference type="Proteomes" id="UP001162800"/>
    </source>
</evidence>
<keyword evidence="1" id="KW-0472">Membrane</keyword>
<evidence type="ECO:0000259" key="2">
    <source>
        <dbReference type="Pfam" id="PF07811"/>
    </source>
</evidence>
<dbReference type="Pfam" id="PF07811">
    <property type="entry name" value="TadE"/>
    <property type="match status" value="1"/>
</dbReference>
<dbReference type="Proteomes" id="UP001162800">
    <property type="component" value="Chromosome"/>
</dbReference>
<dbReference type="InterPro" id="IPR012495">
    <property type="entry name" value="TadE-like_dom"/>
</dbReference>
<evidence type="ECO:0000256" key="1">
    <source>
        <dbReference type="SAM" id="Phobius"/>
    </source>
</evidence>
<protein>
    <submittedName>
        <fullName evidence="3">Pilus assembly protein</fullName>
    </submittedName>
</protein>
<accession>A0ABY6GA38</accession>
<evidence type="ECO:0000313" key="3">
    <source>
        <dbReference type="EMBL" id="UYG51929.1"/>
    </source>
</evidence>
<dbReference type="EMBL" id="CP106881">
    <property type="protein sequence ID" value="UYG51929.1"/>
    <property type="molecule type" value="Genomic_DNA"/>
</dbReference>
<keyword evidence="1" id="KW-0812">Transmembrane</keyword>
<feature type="domain" description="TadE-like" evidence="2">
    <location>
        <begin position="19"/>
        <end position="61"/>
    </location>
</feature>
<keyword evidence="1" id="KW-1133">Transmembrane helix</keyword>